<organism evidence="2 3">
    <name type="scientific">Sphingobacterium humi</name>
    <dbReference type="NCBI Taxonomy" id="1796905"/>
    <lineage>
        <taxon>Bacteria</taxon>
        <taxon>Pseudomonadati</taxon>
        <taxon>Bacteroidota</taxon>
        <taxon>Sphingobacteriia</taxon>
        <taxon>Sphingobacteriales</taxon>
        <taxon>Sphingobacteriaceae</taxon>
        <taxon>Sphingobacterium</taxon>
    </lineage>
</organism>
<evidence type="ECO:0000259" key="1">
    <source>
        <dbReference type="Pfam" id="PF00717"/>
    </source>
</evidence>
<gene>
    <name evidence="2" type="ORF">GQF63_16665</name>
</gene>
<dbReference type="Gene3D" id="2.10.109.10">
    <property type="entry name" value="Umud Fragment, subunit A"/>
    <property type="match status" value="1"/>
</dbReference>
<keyword evidence="3" id="KW-1185">Reference proteome</keyword>
<evidence type="ECO:0000313" key="2">
    <source>
        <dbReference type="EMBL" id="MVZ63662.1"/>
    </source>
</evidence>
<dbReference type="EMBL" id="WSQA01000014">
    <property type="protein sequence ID" value="MVZ63662.1"/>
    <property type="molecule type" value="Genomic_DNA"/>
</dbReference>
<accession>A0A6N8L7F2</accession>
<dbReference type="InterPro" id="IPR015927">
    <property type="entry name" value="Peptidase_S24_S26A/B/C"/>
</dbReference>
<dbReference type="OrthoDB" id="9795228at2"/>
<dbReference type="SUPFAM" id="SSF51306">
    <property type="entry name" value="LexA/Signal peptidase"/>
    <property type="match status" value="1"/>
</dbReference>
<dbReference type="RefSeq" id="WP_160370378.1">
    <property type="nucleotide sequence ID" value="NZ_WSQA01000014.1"/>
</dbReference>
<dbReference type="Proteomes" id="UP000435036">
    <property type="component" value="Unassembled WGS sequence"/>
</dbReference>
<protein>
    <recommendedName>
        <fullName evidence="1">Peptidase S24/S26A/S26B/S26C domain-containing protein</fullName>
    </recommendedName>
</protein>
<dbReference type="Pfam" id="PF00717">
    <property type="entry name" value="Peptidase_S24"/>
    <property type="match status" value="1"/>
</dbReference>
<reference evidence="2 3" key="1">
    <citation type="submission" date="2019-12" db="EMBL/GenBank/DDBJ databases">
        <authorList>
            <person name="Dong K."/>
        </authorList>
    </citation>
    <scope>NUCLEOTIDE SEQUENCE [LARGE SCALE GENOMIC DNA]</scope>
    <source>
        <strain evidence="2 3">JCM 31225</strain>
    </source>
</reference>
<name>A0A6N8L7F2_9SPHI</name>
<feature type="domain" description="Peptidase S24/S26A/S26B/S26C" evidence="1">
    <location>
        <begin position="23"/>
        <end position="102"/>
    </location>
</feature>
<proteinExistence type="predicted"/>
<evidence type="ECO:0000313" key="3">
    <source>
        <dbReference type="Proteomes" id="UP000435036"/>
    </source>
</evidence>
<sequence length="144" mass="16674">MNKIIINNDLFFNNLVYLISKDNIVRFCLKGKSMQPFIYDGSMVTLTSVQDNSMRIGNVVLAKWNGTFILHRILFKYKETIYLFGDGNLMQIEKVSKEDVLAILKCYENKNGLNKDITILSKFLSAIWFLLRPLRILIKKSVTS</sequence>
<dbReference type="AlphaFoldDB" id="A0A6N8L7F2"/>
<dbReference type="InterPro" id="IPR036286">
    <property type="entry name" value="LexA/Signal_pep-like_sf"/>
</dbReference>
<comment type="caution">
    <text evidence="2">The sequence shown here is derived from an EMBL/GenBank/DDBJ whole genome shotgun (WGS) entry which is preliminary data.</text>
</comment>